<accession>A0A4R8C434</accession>
<protein>
    <recommendedName>
        <fullName evidence="3">TIR domain-containing protein</fullName>
    </recommendedName>
</protein>
<gene>
    <name evidence="1" type="ORF">EV653_4642</name>
</gene>
<proteinExistence type="predicted"/>
<evidence type="ECO:0008006" key="3">
    <source>
        <dbReference type="Google" id="ProtNLM"/>
    </source>
</evidence>
<evidence type="ECO:0000313" key="2">
    <source>
        <dbReference type="Proteomes" id="UP000295146"/>
    </source>
</evidence>
<reference evidence="1 2" key="1">
    <citation type="submission" date="2019-03" db="EMBL/GenBank/DDBJ databases">
        <title>Genomic Encyclopedia of Type Strains, Phase III (KMG-III): the genomes of soil and plant-associated and newly described type strains.</title>
        <authorList>
            <person name="Whitman W."/>
        </authorList>
    </citation>
    <scope>NUCLEOTIDE SEQUENCE [LARGE SCALE GENOMIC DNA]</scope>
    <source>
        <strain evidence="1 2">VKM Ac-2573</strain>
    </source>
</reference>
<name>A0A4R8C434_9ACTN</name>
<organism evidence="1 2">
    <name type="scientific">Kribbella pratensis</name>
    <dbReference type="NCBI Taxonomy" id="2512112"/>
    <lineage>
        <taxon>Bacteria</taxon>
        <taxon>Bacillati</taxon>
        <taxon>Actinomycetota</taxon>
        <taxon>Actinomycetes</taxon>
        <taxon>Propionibacteriales</taxon>
        <taxon>Kribbellaceae</taxon>
        <taxon>Kribbella</taxon>
    </lineage>
</organism>
<dbReference type="EMBL" id="SODP01000002">
    <property type="protein sequence ID" value="TDW70589.1"/>
    <property type="molecule type" value="Genomic_DNA"/>
</dbReference>
<evidence type="ECO:0000313" key="1">
    <source>
        <dbReference type="EMBL" id="TDW70589.1"/>
    </source>
</evidence>
<dbReference type="Proteomes" id="UP000295146">
    <property type="component" value="Unassembled WGS sequence"/>
</dbReference>
<dbReference type="SUPFAM" id="SSF52200">
    <property type="entry name" value="Toll/Interleukin receptor TIR domain"/>
    <property type="match status" value="1"/>
</dbReference>
<sequence length="179" mass="20036">MVFGGAREALRKSAKLDSYDIFLSHSFRDAEIILGVKKILERSGRTVYVDWIEDAQLDRSSVTAETADLLRRRMKQSLSLVYAYSESSTTSKWMPWELGYFDGYRSGQSIGIMPLVSGPGVKPAGQEYLGLYPRVEELKSESGRLLPYVVRGPGDGTQWKSLEDLGRATSSFKRLANGR</sequence>
<comment type="caution">
    <text evidence="1">The sequence shown here is derived from an EMBL/GenBank/DDBJ whole genome shotgun (WGS) entry which is preliminary data.</text>
</comment>
<dbReference type="InterPro" id="IPR035897">
    <property type="entry name" value="Toll_tir_struct_dom_sf"/>
</dbReference>
<dbReference type="AlphaFoldDB" id="A0A4R8C434"/>
<dbReference type="Gene3D" id="3.40.50.10140">
    <property type="entry name" value="Toll/interleukin-1 receptor homology (TIR) domain"/>
    <property type="match status" value="1"/>
</dbReference>
<keyword evidence="2" id="KW-1185">Reference proteome</keyword>